<name>A0ABW8U4H9_9BACT</name>
<feature type="transmembrane region" description="Helical" evidence="9">
    <location>
        <begin position="25"/>
        <end position="46"/>
    </location>
</feature>
<sequence length="288" mass="33304">MVQYNTKDWITFIFKLHQSDTFRKLLPLMFFIGAYSGLICFLEMEYFHLGEDSKVKNISIMHGMLGFVISLLLAYRTNTAYDRWWEGRKLWGSLVNSSRNLALKLAAILDNEVDRHFYQKVIPLYAFVLQKYLADDESGLVLFEGLDLQIDHTKHKPNQVAKMIMKKSNDLYNTGRLSGHQLLYINAELQSFTDVCGACERIKNTPIPYSYSAFIKKFIFIYVMTLPFSYVFTLGYYVIPVVVFIFYVLASLELIAEEIEDPFGTDANDLPTDKIAANIKKHVEEIFA</sequence>
<protein>
    <submittedName>
        <fullName evidence="10">Bestrophin family ion channel</fullName>
    </submittedName>
</protein>
<evidence type="ECO:0000256" key="3">
    <source>
        <dbReference type="ARBA" id="ARBA00022475"/>
    </source>
</evidence>
<accession>A0ABW8U4H9</accession>
<feature type="transmembrane region" description="Helical" evidence="9">
    <location>
        <begin position="58"/>
        <end position="75"/>
    </location>
</feature>
<dbReference type="Proteomes" id="UP001623553">
    <property type="component" value="Unassembled WGS sequence"/>
</dbReference>
<feature type="transmembrane region" description="Helical" evidence="9">
    <location>
        <begin position="219"/>
        <end position="249"/>
    </location>
</feature>
<keyword evidence="2" id="KW-0813">Transport</keyword>
<gene>
    <name evidence="10" type="ORF">AAE961_01845</name>
</gene>
<dbReference type="InterPro" id="IPR044669">
    <property type="entry name" value="YneE/VCCN1/2-like"/>
</dbReference>
<keyword evidence="7 9" id="KW-0472">Membrane</keyword>
<evidence type="ECO:0000256" key="1">
    <source>
        <dbReference type="ARBA" id="ARBA00004651"/>
    </source>
</evidence>
<keyword evidence="4 9" id="KW-0812">Transmembrane</keyword>
<proteinExistence type="inferred from homology"/>
<keyword evidence="11" id="KW-1185">Reference proteome</keyword>
<evidence type="ECO:0000313" key="10">
    <source>
        <dbReference type="EMBL" id="MFL0297607.1"/>
    </source>
</evidence>
<evidence type="ECO:0000313" key="11">
    <source>
        <dbReference type="Proteomes" id="UP001623553"/>
    </source>
</evidence>
<keyword evidence="5 9" id="KW-1133">Transmembrane helix</keyword>
<comment type="subcellular location">
    <subcellularLocation>
        <location evidence="1">Cell membrane</location>
        <topology evidence="1">Multi-pass membrane protein</topology>
    </subcellularLocation>
</comment>
<evidence type="ECO:0000256" key="5">
    <source>
        <dbReference type="ARBA" id="ARBA00022989"/>
    </source>
</evidence>
<evidence type="ECO:0000256" key="4">
    <source>
        <dbReference type="ARBA" id="ARBA00022692"/>
    </source>
</evidence>
<reference evidence="10 11" key="1">
    <citation type="submission" date="2024-07" db="EMBL/GenBank/DDBJ databases">
        <authorList>
            <person name="Pitt A."/>
            <person name="Hahn M.W."/>
        </authorList>
    </citation>
    <scope>NUCLEOTIDE SEQUENCE [LARGE SCALE GENOMIC DNA]</scope>
    <source>
        <strain evidence="10 11">2-BAHN-186B</strain>
    </source>
</reference>
<comment type="caution">
    <text evidence="10">The sequence shown here is derived from an EMBL/GenBank/DDBJ whole genome shotgun (WGS) entry which is preliminary data.</text>
</comment>
<dbReference type="RefSeq" id="WP_406799586.1">
    <property type="nucleotide sequence ID" value="NZ_JBEWZF010000001.1"/>
</dbReference>
<evidence type="ECO:0000256" key="8">
    <source>
        <dbReference type="ARBA" id="ARBA00034708"/>
    </source>
</evidence>
<comment type="similarity">
    <text evidence="8">Belongs to the anion channel-forming bestrophin (TC 1.A.46) family.</text>
</comment>
<evidence type="ECO:0000256" key="6">
    <source>
        <dbReference type="ARBA" id="ARBA00023065"/>
    </source>
</evidence>
<evidence type="ECO:0000256" key="7">
    <source>
        <dbReference type="ARBA" id="ARBA00023136"/>
    </source>
</evidence>
<evidence type="ECO:0000256" key="9">
    <source>
        <dbReference type="SAM" id="Phobius"/>
    </source>
</evidence>
<dbReference type="PANTHER" id="PTHR33281">
    <property type="entry name" value="UPF0187 PROTEIN YNEE"/>
    <property type="match status" value="1"/>
</dbReference>
<evidence type="ECO:0000256" key="2">
    <source>
        <dbReference type="ARBA" id="ARBA00022448"/>
    </source>
</evidence>
<keyword evidence="3" id="KW-1003">Cell membrane</keyword>
<dbReference type="EMBL" id="JBEWZF010000001">
    <property type="protein sequence ID" value="MFL0297607.1"/>
    <property type="molecule type" value="Genomic_DNA"/>
</dbReference>
<keyword evidence="6" id="KW-0406">Ion transport</keyword>
<dbReference type="Pfam" id="PF25539">
    <property type="entry name" value="Bestrophin_2"/>
    <property type="match status" value="1"/>
</dbReference>
<organism evidence="10 11">
    <name type="scientific">Aquirufa novilacunae</name>
    <dbReference type="NCBI Taxonomy" id="3139305"/>
    <lineage>
        <taxon>Bacteria</taxon>
        <taxon>Pseudomonadati</taxon>
        <taxon>Bacteroidota</taxon>
        <taxon>Cytophagia</taxon>
        <taxon>Cytophagales</taxon>
        <taxon>Flectobacillaceae</taxon>
        <taxon>Aquirufa</taxon>
    </lineage>
</organism>
<dbReference type="PANTHER" id="PTHR33281:SF19">
    <property type="entry name" value="VOLTAGE-DEPENDENT ANION CHANNEL-FORMING PROTEIN YNEE"/>
    <property type="match status" value="1"/>
</dbReference>